<dbReference type="CDD" id="cd00096">
    <property type="entry name" value="Ig"/>
    <property type="match status" value="1"/>
</dbReference>
<gene>
    <name evidence="3" type="ORF">TCAL_12928</name>
</gene>
<dbReference type="SMART" id="SM00408">
    <property type="entry name" value="IGc2"/>
    <property type="match status" value="1"/>
</dbReference>
<feature type="domain" description="Ig-like" evidence="2">
    <location>
        <begin position="26"/>
        <end position="118"/>
    </location>
</feature>
<evidence type="ECO:0000313" key="4">
    <source>
        <dbReference type="Proteomes" id="UP000318571"/>
    </source>
</evidence>
<dbReference type="InterPro" id="IPR013783">
    <property type="entry name" value="Ig-like_fold"/>
</dbReference>
<dbReference type="SUPFAM" id="SSF48726">
    <property type="entry name" value="Immunoglobulin"/>
    <property type="match status" value="1"/>
</dbReference>
<name>A0A553NNR0_TIGCA</name>
<evidence type="ECO:0000256" key="1">
    <source>
        <dbReference type="SAM" id="MobiDB-lite"/>
    </source>
</evidence>
<dbReference type="EMBL" id="VCGU01000011">
    <property type="protein sequence ID" value="TRY67027.1"/>
    <property type="molecule type" value="Genomic_DNA"/>
</dbReference>
<dbReference type="SMART" id="SM00409">
    <property type="entry name" value="IG"/>
    <property type="match status" value="1"/>
</dbReference>
<dbReference type="STRING" id="6832.A0A553NNR0"/>
<keyword evidence="4" id="KW-1185">Reference proteome</keyword>
<evidence type="ECO:0000259" key="2">
    <source>
        <dbReference type="PROSITE" id="PS50835"/>
    </source>
</evidence>
<dbReference type="Pfam" id="PF13927">
    <property type="entry name" value="Ig_3"/>
    <property type="match status" value="1"/>
</dbReference>
<organism evidence="3 4">
    <name type="scientific">Tigriopus californicus</name>
    <name type="common">Marine copepod</name>
    <dbReference type="NCBI Taxonomy" id="6832"/>
    <lineage>
        <taxon>Eukaryota</taxon>
        <taxon>Metazoa</taxon>
        <taxon>Ecdysozoa</taxon>
        <taxon>Arthropoda</taxon>
        <taxon>Crustacea</taxon>
        <taxon>Multicrustacea</taxon>
        <taxon>Hexanauplia</taxon>
        <taxon>Copepoda</taxon>
        <taxon>Harpacticoida</taxon>
        <taxon>Harpacticidae</taxon>
        <taxon>Tigriopus</taxon>
    </lineage>
</organism>
<dbReference type="InterPro" id="IPR037448">
    <property type="entry name" value="Zig-8"/>
</dbReference>
<dbReference type="GO" id="GO:0050808">
    <property type="term" value="P:synapse organization"/>
    <property type="evidence" value="ECO:0007669"/>
    <property type="project" value="TreeGrafter"/>
</dbReference>
<feature type="region of interest" description="Disordered" evidence="1">
    <location>
        <begin position="130"/>
        <end position="151"/>
    </location>
</feature>
<protein>
    <recommendedName>
        <fullName evidence="2">Ig-like domain-containing protein</fullName>
    </recommendedName>
</protein>
<dbReference type="InterPro" id="IPR036179">
    <property type="entry name" value="Ig-like_dom_sf"/>
</dbReference>
<dbReference type="OMA" id="HTEATRM"/>
<comment type="caution">
    <text evidence="3">The sequence shown here is derived from an EMBL/GenBank/DDBJ whole genome shotgun (WGS) entry which is preliminary data.</text>
</comment>
<dbReference type="Proteomes" id="UP000318571">
    <property type="component" value="Chromosome 4"/>
</dbReference>
<feature type="compositionally biased region" description="Low complexity" evidence="1">
    <location>
        <begin position="136"/>
        <end position="151"/>
    </location>
</feature>
<dbReference type="AlphaFoldDB" id="A0A553NNR0"/>
<reference evidence="3 4" key="1">
    <citation type="journal article" date="2018" name="Nat. Ecol. Evol.">
        <title>Genomic signatures of mitonuclear coevolution across populations of Tigriopus californicus.</title>
        <authorList>
            <person name="Barreto F.S."/>
            <person name="Watson E.T."/>
            <person name="Lima T.G."/>
            <person name="Willett C.S."/>
            <person name="Edmands S."/>
            <person name="Li W."/>
            <person name="Burton R.S."/>
        </authorList>
    </citation>
    <scope>NUCLEOTIDE SEQUENCE [LARGE SCALE GENOMIC DNA]</scope>
    <source>
        <strain evidence="3 4">San Diego</strain>
    </source>
</reference>
<dbReference type="Gene3D" id="2.60.40.10">
    <property type="entry name" value="Immunoglobulins"/>
    <property type="match status" value="1"/>
</dbReference>
<evidence type="ECO:0000313" key="3">
    <source>
        <dbReference type="EMBL" id="TRY67027.1"/>
    </source>
</evidence>
<dbReference type="FunFam" id="2.60.40.10:FF:000533">
    <property type="entry name" value="Uncharacterized protein, isoform A"/>
    <property type="match status" value="1"/>
</dbReference>
<dbReference type="InterPro" id="IPR003599">
    <property type="entry name" value="Ig_sub"/>
</dbReference>
<dbReference type="InterPro" id="IPR003598">
    <property type="entry name" value="Ig_sub2"/>
</dbReference>
<dbReference type="InterPro" id="IPR007110">
    <property type="entry name" value="Ig-like_dom"/>
</dbReference>
<dbReference type="GO" id="GO:0032589">
    <property type="term" value="C:neuron projection membrane"/>
    <property type="evidence" value="ECO:0007669"/>
    <property type="project" value="TreeGrafter"/>
</dbReference>
<proteinExistence type="predicted"/>
<sequence>MRGNMRLEGKLHPSTPRLGRFQYQEPQTDILGGPDMHVDRGSTINLTCIAKFSPAPPPDVEWYHNGQVISYDSPRGGVSVVTEKGESTSSHLLIQRATAKDSGQYKCVPENTVEAAITLHILKGKNPDAWQTSGGSALTSRSSDSHSSTPSTLEQLTPLLILEFMLEKLINLLSSS</sequence>
<accession>A0A553NNR0</accession>
<dbReference type="PANTHER" id="PTHR23279:SF36">
    <property type="entry name" value="DEFECTIVE PROBOSCIS EXTENSION RESPONSE 9, ISOFORM A"/>
    <property type="match status" value="1"/>
</dbReference>
<dbReference type="PANTHER" id="PTHR23279">
    <property type="entry name" value="DEFECTIVE PROBOSCIS EXTENSION RESPONSE DPR -RELATED"/>
    <property type="match status" value="1"/>
</dbReference>
<dbReference type="PROSITE" id="PS50835">
    <property type="entry name" value="IG_LIKE"/>
    <property type="match status" value="1"/>
</dbReference>